<dbReference type="AlphaFoldDB" id="A0A1J1IRK9"/>
<proteinExistence type="predicted"/>
<reference evidence="1 2" key="1">
    <citation type="submission" date="2015-04" db="EMBL/GenBank/DDBJ databases">
        <authorList>
            <person name="Syromyatnikov M.Y."/>
            <person name="Popov V.N."/>
        </authorList>
    </citation>
    <scope>NUCLEOTIDE SEQUENCE [LARGE SCALE GENOMIC DNA]</scope>
</reference>
<name>A0A1J1IRK9_9DIPT</name>
<protein>
    <submittedName>
        <fullName evidence="1">CLUMA_CG016063, isoform A</fullName>
    </submittedName>
</protein>
<accession>A0A1J1IRK9</accession>
<dbReference type="Proteomes" id="UP000183832">
    <property type="component" value="Unassembled WGS sequence"/>
</dbReference>
<keyword evidence="2" id="KW-1185">Reference proteome</keyword>
<evidence type="ECO:0000313" key="2">
    <source>
        <dbReference type="Proteomes" id="UP000183832"/>
    </source>
</evidence>
<sequence>MPNYCNFYVEWLSLLQQTEYLTELFEIRAGRRLQKLFMNHDIERLNIYGQMKARYLRVRSDEFIPQFCVILTNVYEQESDLFPSLKRSCKN</sequence>
<evidence type="ECO:0000313" key="1">
    <source>
        <dbReference type="EMBL" id="CRL02855.1"/>
    </source>
</evidence>
<organism evidence="1 2">
    <name type="scientific">Clunio marinus</name>
    <dbReference type="NCBI Taxonomy" id="568069"/>
    <lineage>
        <taxon>Eukaryota</taxon>
        <taxon>Metazoa</taxon>
        <taxon>Ecdysozoa</taxon>
        <taxon>Arthropoda</taxon>
        <taxon>Hexapoda</taxon>
        <taxon>Insecta</taxon>
        <taxon>Pterygota</taxon>
        <taxon>Neoptera</taxon>
        <taxon>Endopterygota</taxon>
        <taxon>Diptera</taxon>
        <taxon>Nematocera</taxon>
        <taxon>Chironomoidea</taxon>
        <taxon>Chironomidae</taxon>
        <taxon>Clunio</taxon>
    </lineage>
</organism>
<gene>
    <name evidence="1" type="ORF">CLUMA_CG016063</name>
</gene>
<dbReference type="EMBL" id="CVRI01000058">
    <property type="protein sequence ID" value="CRL02855.1"/>
    <property type="molecule type" value="Genomic_DNA"/>
</dbReference>